<dbReference type="PANTHER" id="PTHR43179">
    <property type="entry name" value="RHAMNOSYLTRANSFERASE WBBL"/>
    <property type="match status" value="1"/>
</dbReference>
<sequence length="327" mass="35635">MVIPTFDTAALLERCVLALHESLGDRDDVEVVVSDDGSADATPGVVAALRNALPGRRLVSVRSEENRGFAHACNAGARAASGRHLVFYNTDLVPSPGWLDALLAYADGDPGRSIVGTRLLFPDGRLQHCGVVICSDGYPRHVYAGLPGDHELAMRSGRAGIVTAACMLVRASVFTELGGFDTCYRNGYEDVDLCLRAEARGRAVHYCHTSVLTHLVSATRERRIEEFTATEETFLRRWGRLPATDVDRYLRDGVLSLRYGRTFPLRLEVSPELAFVDAGQGPGSAAEANQRVEELRDLVHRLRREVVELRMQALGGRPDSGGPLGDL</sequence>
<dbReference type="Proteomes" id="UP000501240">
    <property type="component" value="Chromosome"/>
</dbReference>
<keyword evidence="4" id="KW-1185">Reference proteome</keyword>
<feature type="coiled-coil region" evidence="1">
    <location>
        <begin position="285"/>
        <end position="312"/>
    </location>
</feature>
<accession>A0A7D3VNF3</accession>
<proteinExistence type="predicted"/>
<evidence type="ECO:0000256" key="1">
    <source>
        <dbReference type="SAM" id="Coils"/>
    </source>
</evidence>
<dbReference type="InterPro" id="IPR029044">
    <property type="entry name" value="Nucleotide-diphossugar_trans"/>
</dbReference>
<dbReference type="InterPro" id="IPR001173">
    <property type="entry name" value="Glyco_trans_2-like"/>
</dbReference>
<gene>
    <name evidence="3" type="ORF">ACTIVE_0294</name>
</gene>
<feature type="domain" description="Glycosyltransferase 2-like" evidence="2">
    <location>
        <begin position="2"/>
        <end position="126"/>
    </location>
</feature>
<reference evidence="3 4" key="1">
    <citation type="submission" date="2020-05" db="EMBL/GenBank/DDBJ databases">
        <title>Actinomadura verrucosospora NRRL-B18236 (PFL_A860) Genome sequencing and assembly.</title>
        <authorList>
            <person name="Samborskyy M."/>
        </authorList>
    </citation>
    <scope>NUCLEOTIDE SEQUENCE [LARGE SCALE GENOMIC DNA]</scope>
    <source>
        <strain evidence="3 4">NRRL:B18236</strain>
    </source>
</reference>
<dbReference type="EMBL" id="CP053892">
    <property type="protein sequence ID" value="QKG18660.1"/>
    <property type="molecule type" value="Genomic_DNA"/>
</dbReference>
<keyword evidence="1" id="KW-0175">Coiled coil</keyword>
<dbReference type="SUPFAM" id="SSF53448">
    <property type="entry name" value="Nucleotide-diphospho-sugar transferases"/>
    <property type="match status" value="1"/>
</dbReference>
<dbReference type="AlphaFoldDB" id="A0A7D3VNF3"/>
<evidence type="ECO:0000259" key="2">
    <source>
        <dbReference type="Pfam" id="PF00535"/>
    </source>
</evidence>
<name>A0A7D3VNF3_ACTVE</name>
<evidence type="ECO:0000313" key="4">
    <source>
        <dbReference type="Proteomes" id="UP000501240"/>
    </source>
</evidence>
<dbReference type="Gene3D" id="3.90.550.10">
    <property type="entry name" value="Spore Coat Polysaccharide Biosynthesis Protein SpsA, Chain A"/>
    <property type="match status" value="1"/>
</dbReference>
<protein>
    <recommendedName>
        <fullName evidence="2">Glycosyltransferase 2-like domain-containing protein</fullName>
    </recommendedName>
</protein>
<dbReference type="Pfam" id="PF00535">
    <property type="entry name" value="Glycos_transf_2"/>
    <property type="match status" value="1"/>
</dbReference>
<evidence type="ECO:0000313" key="3">
    <source>
        <dbReference type="EMBL" id="QKG18660.1"/>
    </source>
</evidence>
<dbReference type="PANTHER" id="PTHR43179:SF7">
    <property type="entry name" value="RHAMNOSYLTRANSFERASE WBBL"/>
    <property type="match status" value="1"/>
</dbReference>
<organism evidence="3 4">
    <name type="scientific">Actinomadura verrucosospora</name>
    <dbReference type="NCBI Taxonomy" id="46165"/>
    <lineage>
        <taxon>Bacteria</taxon>
        <taxon>Bacillati</taxon>
        <taxon>Actinomycetota</taxon>
        <taxon>Actinomycetes</taxon>
        <taxon>Streptosporangiales</taxon>
        <taxon>Thermomonosporaceae</taxon>
        <taxon>Actinomadura</taxon>
    </lineage>
</organism>